<dbReference type="SUPFAM" id="SSF51905">
    <property type="entry name" value="FAD/NAD(P)-binding domain"/>
    <property type="match status" value="1"/>
</dbReference>
<dbReference type="Gene3D" id="3.50.50.60">
    <property type="entry name" value="FAD/NAD(P)-binding domain"/>
    <property type="match status" value="1"/>
</dbReference>
<reference evidence="3 4" key="1">
    <citation type="submission" date="2021-12" db="EMBL/GenBank/DDBJ databases">
        <title>Discovery of the Pendulisporaceae a myxobacterial family with distinct sporulation behavior and unique specialized metabolism.</title>
        <authorList>
            <person name="Garcia R."/>
            <person name="Popoff A."/>
            <person name="Bader C.D."/>
            <person name="Loehr J."/>
            <person name="Walesch S."/>
            <person name="Walt C."/>
            <person name="Boldt J."/>
            <person name="Bunk B."/>
            <person name="Haeckl F.J.F.P.J."/>
            <person name="Gunesch A.P."/>
            <person name="Birkelbach J."/>
            <person name="Nuebel U."/>
            <person name="Pietschmann T."/>
            <person name="Bach T."/>
            <person name="Mueller R."/>
        </authorList>
    </citation>
    <scope>NUCLEOTIDE SEQUENCE [LARGE SCALE GENOMIC DNA]</scope>
    <source>
        <strain evidence="3 4">MSr12523</strain>
    </source>
</reference>
<dbReference type="Gene3D" id="3.30.9.100">
    <property type="match status" value="1"/>
</dbReference>
<keyword evidence="1" id="KW-0560">Oxidoreductase</keyword>
<keyword evidence="2" id="KW-0503">Monooxygenase</keyword>
<dbReference type="EMBL" id="CP089982">
    <property type="protein sequence ID" value="WXA96126.1"/>
    <property type="molecule type" value="Genomic_DNA"/>
</dbReference>
<dbReference type="PRINTS" id="PR00420">
    <property type="entry name" value="RNGMNOXGNASE"/>
</dbReference>
<evidence type="ECO:0000313" key="3">
    <source>
        <dbReference type="EMBL" id="WXA96126.1"/>
    </source>
</evidence>
<organism evidence="3 4">
    <name type="scientific">Pendulispora brunnea</name>
    <dbReference type="NCBI Taxonomy" id="2905690"/>
    <lineage>
        <taxon>Bacteria</taxon>
        <taxon>Pseudomonadati</taxon>
        <taxon>Myxococcota</taxon>
        <taxon>Myxococcia</taxon>
        <taxon>Myxococcales</taxon>
        <taxon>Sorangiineae</taxon>
        <taxon>Pendulisporaceae</taxon>
        <taxon>Pendulispora</taxon>
    </lineage>
</organism>
<dbReference type="InterPro" id="IPR006905">
    <property type="entry name" value="Flavin_halogenase"/>
</dbReference>
<evidence type="ECO:0000256" key="1">
    <source>
        <dbReference type="ARBA" id="ARBA00023002"/>
    </source>
</evidence>
<protein>
    <submittedName>
        <fullName evidence="3">Tryptophan 7-halogenase</fullName>
    </submittedName>
</protein>
<dbReference type="RefSeq" id="WP_394846738.1">
    <property type="nucleotide sequence ID" value="NZ_CP089982.1"/>
</dbReference>
<name>A0ABZ2KIE8_9BACT</name>
<dbReference type="PANTHER" id="PTHR43747:SF5">
    <property type="entry name" value="FAD-BINDING DOMAIN-CONTAINING PROTEIN"/>
    <property type="match status" value="1"/>
</dbReference>
<dbReference type="PANTHER" id="PTHR43747">
    <property type="entry name" value="FAD-BINDING PROTEIN"/>
    <property type="match status" value="1"/>
</dbReference>
<keyword evidence="4" id="KW-1185">Reference proteome</keyword>
<dbReference type="InterPro" id="IPR036188">
    <property type="entry name" value="FAD/NAD-bd_sf"/>
</dbReference>
<dbReference type="Proteomes" id="UP001379533">
    <property type="component" value="Chromosome"/>
</dbReference>
<dbReference type="Pfam" id="PF04820">
    <property type="entry name" value="Trp_halogenase"/>
    <property type="match status" value="2"/>
</dbReference>
<proteinExistence type="predicted"/>
<accession>A0ABZ2KIE8</accession>
<evidence type="ECO:0000313" key="4">
    <source>
        <dbReference type="Proteomes" id="UP001379533"/>
    </source>
</evidence>
<evidence type="ECO:0000256" key="2">
    <source>
        <dbReference type="ARBA" id="ARBA00023033"/>
    </source>
</evidence>
<sequence length="484" mass="53317">MDVSTKRASTNGSVEHFDAIVIGGGPGGSTLATILAMRGHKILLLERESFPRYQIGESLLPSTTGAIGHLLGITDELARAGFPIKRGGSWYWGRRKETWTFDFTQSEVPGVVNAYQVERAKFDEILLRNAARKGVDVRERHPVTAILQEDGRVVGVRYGTPDGGTREARARIVADASGHSSPFHRIVGERVVADFFRNVSLFGYFRGGQRMPEPNDGNILVVSMEKGWVWYIPLAPDLTSVGVVMPQQNAAILKKGHEQAMNELLDGCPLIKGMLEGVPRVTEGIYGQYRVRKDWSYCNSKFWKPGMVLVGDTACFVDPLFSSGVHLSTYAALLAARSIHTTLLGEVDEAACFTEYERRYRAEYMIFYRFLQFFYDSNNDQEDYFRAAHEVLGDEKYEEDRQAFVRLVAGFGTGPDVQALAGASAPPSETKRIPLDAVFGIPSWLDVTSASGLGAKGPYLPGADALSISADGFRWVAQRPAESA</sequence>
<dbReference type="InterPro" id="IPR050816">
    <property type="entry name" value="Flavin-dep_Halogenase_NPB"/>
</dbReference>
<gene>
    <name evidence="3" type="ORF">LZC95_04645</name>
</gene>